<dbReference type="PANTHER" id="PTHR12882:SF1">
    <property type="entry name" value="TRANSCRIPTION ELONGATION FACTOR SPT4"/>
    <property type="match status" value="1"/>
</dbReference>
<name>A0A1R2BXF0_9CILI</name>
<evidence type="ECO:0000256" key="2">
    <source>
        <dbReference type="ARBA" id="ARBA00010464"/>
    </source>
</evidence>
<sequence>MAGAPSGYTKLRACLKCRMIKTEEQWMKEGCDNCEGLDIKNDVDLMINCTSARFEGMISLISPSESWVAKWNRIEHRVPGCYALDVQGVLPDDDAEEDEDKA</sequence>
<dbReference type="GO" id="GO:0140673">
    <property type="term" value="P:transcription elongation-coupled chromatin remodeling"/>
    <property type="evidence" value="ECO:0007669"/>
    <property type="project" value="InterPro"/>
</dbReference>
<accession>A0A1R2BXF0</accession>
<evidence type="ECO:0000313" key="8">
    <source>
        <dbReference type="Proteomes" id="UP000187209"/>
    </source>
</evidence>
<dbReference type="Pfam" id="PF06093">
    <property type="entry name" value="Spt4"/>
    <property type="match status" value="1"/>
</dbReference>
<organism evidence="7 8">
    <name type="scientific">Stentor coeruleus</name>
    <dbReference type="NCBI Taxonomy" id="5963"/>
    <lineage>
        <taxon>Eukaryota</taxon>
        <taxon>Sar</taxon>
        <taxon>Alveolata</taxon>
        <taxon>Ciliophora</taxon>
        <taxon>Postciliodesmatophora</taxon>
        <taxon>Heterotrichea</taxon>
        <taxon>Heterotrichida</taxon>
        <taxon>Stentoridae</taxon>
        <taxon>Stentor</taxon>
    </lineage>
</organism>
<dbReference type="InterPro" id="IPR029040">
    <property type="entry name" value="RPABC4/Spt4"/>
</dbReference>
<comment type="caution">
    <text evidence="7">The sequence shown here is derived from an EMBL/GenBank/DDBJ whole genome shotgun (WGS) entry which is preliminary data.</text>
</comment>
<proteinExistence type="inferred from homology"/>
<dbReference type="SMART" id="SM01389">
    <property type="entry name" value="Spt4"/>
    <property type="match status" value="1"/>
</dbReference>
<dbReference type="Gene3D" id="3.30.40.210">
    <property type="match status" value="1"/>
</dbReference>
<comment type="subcellular location">
    <subcellularLocation>
        <location evidence="1 5">Nucleus</location>
    </subcellularLocation>
</comment>
<evidence type="ECO:0000256" key="3">
    <source>
        <dbReference type="ARBA" id="ARBA00023163"/>
    </source>
</evidence>
<reference evidence="7 8" key="1">
    <citation type="submission" date="2016-11" db="EMBL/GenBank/DDBJ databases">
        <title>The macronuclear genome of Stentor coeruleus: a giant cell with tiny introns.</title>
        <authorList>
            <person name="Slabodnick M."/>
            <person name="Ruby J.G."/>
            <person name="Reiff S.B."/>
            <person name="Swart E.C."/>
            <person name="Gosai S."/>
            <person name="Prabakaran S."/>
            <person name="Witkowska E."/>
            <person name="Larue G.E."/>
            <person name="Fisher S."/>
            <person name="Freeman R.M."/>
            <person name="Gunawardena J."/>
            <person name="Chu W."/>
            <person name="Stover N.A."/>
            <person name="Gregory B.D."/>
            <person name="Nowacki M."/>
            <person name="Derisi J."/>
            <person name="Roy S.W."/>
            <person name="Marshall W.F."/>
            <person name="Sood P."/>
        </authorList>
    </citation>
    <scope>NUCLEOTIDE SEQUENCE [LARGE SCALE GENOMIC DNA]</scope>
    <source>
        <strain evidence="7">WM001</strain>
    </source>
</reference>
<dbReference type="InterPro" id="IPR009287">
    <property type="entry name" value="Spt4"/>
</dbReference>
<dbReference type="InterPro" id="IPR022800">
    <property type="entry name" value="Spt4/RpoE2_Znf"/>
</dbReference>
<keyword evidence="8" id="KW-1185">Reference proteome</keyword>
<evidence type="ECO:0000313" key="7">
    <source>
        <dbReference type="EMBL" id="OMJ81434.1"/>
    </source>
</evidence>
<feature type="domain" description="Spt4/RpoE2 zinc finger" evidence="6">
    <location>
        <begin position="11"/>
        <end position="87"/>
    </location>
</feature>
<evidence type="ECO:0000256" key="1">
    <source>
        <dbReference type="ARBA" id="ARBA00004123"/>
    </source>
</evidence>
<dbReference type="OrthoDB" id="248751at2759"/>
<dbReference type="CDD" id="cd07973">
    <property type="entry name" value="Spt4"/>
    <property type="match status" value="1"/>
</dbReference>
<dbReference type="EMBL" id="MPUH01000381">
    <property type="protein sequence ID" value="OMJ81434.1"/>
    <property type="molecule type" value="Genomic_DNA"/>
</dbReference>
<dbReference type="GO" id="GO:0032044">
    <property type="term" value="C:DSIF complex"/>
    <property type="evidence" value="ECO:0007669"/>
    <property type="project" value="TreeGrafter"/>
</dbReference>
<keyword evidence="4 5" id="KW-0539">Nucleus</keyword>
<evidence type="ECO:0000259" key="6">
    <source>
        <dbReference type="SMART" id="SM01389"/>
    </source>
</evidence>
<protein>
    <recommendedName>
        <fullName evidence="6">Spt4/RpoE2 zinc finger domain-containing protein</fullName>
    </recommendedName>
</protein>
<dbReference type="PIRSF" id="PIRSF025023">
    <property type="entry name" value="Spt4"/>
    <property type="match status" value="1"/>
</dbReference>
<dbReference type="AlphaFoldDB" id="A0A1R2BXF0"/>
<dbReference type="GO" id="GO:0000993">
    <property type="term" value="F:RNA polymerase II complex binding"/>
    <property type="evidence" value="ECO:0007669"/>
    <property type="project" value="TreeGrafter"/>
</dbReference>
<dbReference type="GO" id="GO:0006355">
    <property type="term" value="P:regulation of DNA-templated transcription"/>
    <property type="evidence" value="ECO:0007669"/>
    <property type="project" value="InterPro"/>
</dbReference>
<keyword evidence="3 5" id="KW-0804">Transcription</keyword>
<evidence type="ECO:0000256" key="4">
    <source>
        <dbReference type="ARBA" id="ARBA00023242"/>
    </source>
</evidence>
<gene>
    <name evidence="7" type="ORF">SteCoe_18112</name>
</gene>
<evidence type="ECO:0000256" key="5">
    <source>
        <dbReference type="PIRNR" id="PIRNR025023"/>
    </source>
</evidence>
<dbReference type="GO" id="GO:0008270">
    <property type="term" value="F:zinc ion binding"/>
    <property type="evidence" value="ECO:0007669"/>
    <property type="project" value="InterPro"/>
</dbReference>
<dbReference type="PANTHER" id="PTHR12882">
    <property type="entry name" value="SUPPRESSOR OF TY 4"/>
    <property type="match status" value="1"/>
</dbReference>
<dbReference type="Proteomes" id="UP000187209">
    <property type="component" value="Unassembled WGS sequence"/>
</dbReference>
<dbReference type="InterPro" id="IPR038510">
    <property type="entry name" value="Spt4_sf"/>
</dbReference>
<dbReference type="SUPFAM" id="SSF63393">
    <property type="entry name" value="RNA polymerase subunits"/>
    <property type="match status" value="1"/>
</dbReference>
<comment type="similarity">
    <text evidence="2 5">Belongs to the SPT4 family.</text>
</comment>